<keyword evidence="5" id="KW-1185">Reference proteome</keyword>
<dbReference type="GO" id="GO:0009451">
    <property type="term" value="P:RNA modification"/>
    <property type="evidence" value="ECO:0007669"/>
    <property type="project" value="InterPro"/>
</dbReference>
<name>A0AAD3Y683_NEPGR</name>
<dbReference type="GO" id="GO:0003723">
    <property type="term" value="F:RNA binding"/>
    <property type="evidence" value="ECO:0007669"/>
    <property type="project" value="InterPro"/>
</dbReference>
<dbReference type="InterPro" id="IPR046848">
    <property type="entry name" value="E_motif"/>
</dbReference>
<dbReference type="PANTHER" id="PTHR47926:SF511">
    <property type="entry name" value="PENTATRICOPEPTIDE REPEAT-CONTAINING PROTEIN"/>
    <property type="match status" value="1"/>
</dbReference>
<dbReference type="PANTHER" id="PTHR47926">
    <property type="entry name" value="PENTATRICOPEPTIDE REPEAT-CONTAINING PROTEIN"/>
    <property type="match status" value="1"/>
</dbReference>
<accession>A0AAD3Y683</accession>
<evidence type="ECO:0000313" key="5">
    <source>
        <dbReference type="Proteomes" id="UP001279734"/>
    </source>
</evidence>
<dbReference type="FunFam" id="1.25.40.10:FF:000333">
    <property type="entry name" value="Pentatricopeptide repeat-containing protein"/>
    <property type="match status" value="1"/>
</dbReference>
<evidence type="ECO:0000256" key="2">
    <source>
        <dbReference type="ARBA" id="ARBA00022737"/>
    </source>
</evidence>
<reference evidence="4" key="1">
    <citation type="submission" date="2023-05" db="EMBL/GenBank/DDBJ databases">
        <title>Nepenthes gracilis genome sequencing.</title>
        <authorList>
            <person name="Fukushima K."/>
        </authorList>
    </citation>
    <scope>NUCLEOTIDE SEQUENCE</scope>
    <source>
        <strain evidence="4">SING2019-196</strain>
    </source>
</reference>
<gene>
    <name evidence="4" type="ORF">Nepgr_032651</name>
</gene>
<dbReference type="FunFam" id="1.25.40.10:FF:000090">
    <property type="entry name" value="Pentatricopeptide repeat-containing protein, chloroplastic"/>
    <property type="match status" value="1"/>
</dbReference>
<dbReference type="InterPro" id="IPR046960">
    <property type="entry name" value="PPR_At4g14850-like_plant"/>
</dbReference>
<feature type="repeat" description="PPR" evidence="3">
    <location>
        <begin position="241"/>
        <end position="275"/>
    </location>
</feature>
<dbReference type="Pfam" id="PF01535">
    <property type="entry name" value="PPR"/>
    <property type="match status" value="6"/>
</dbReference>
<dbReference type="InterPro" id="IPR002885">
    <property type="entry name" value="PPR_rpt"/>
</dbReference>
<dbReference type="Pfam" id="PF20431">
    <property type="entry name" value="E_motif"/>
    <property type="match status" value="1"/>
</dbReference>
<comment type="similarity">
    <text evidence="1">Belongs to the PPR family. PCMP-H subfamily.</text>
</comment>
<sequence>MSSRIIPRGLQLTVSPQLSISFTAVNDSLQNNRLQNARKLFDDNPTSQNIVSWNLMLKRCISNSEIHHAQAVFDKMPVRDIVSWNLLLGLQKNQTPRLYQSYLELQRIGLQPTEYTFSMVITAILGTVFSVLTPQLHAQILQFALNWNVFVGSALMRGYTNLRDHHALSRVFNEILDRDVTSWNALVLGYMDLGLTSEAQRVFNTMPDKNVACWTTMVHGYLKNKQIKRARYLFNRMKERNVISWTAMICGYVKISRYSDALVLFRSMMESGIRPNHFTFSSVLDACSRSPSLLLGEQVHANIIKCIILFDVILSTALMEMYAKCGDIEAAYCIFESMAMKNLASWNSVIGGYARHGLARRALEEFHRMSANSGLTPNNITFVNVLSACVHGGLVEEGERIFSCMAPIYGVQPDMEHYACMVNLYGRAGYLDKAAGMIKGMPLEPDVVVWGALLGACGLHSNIELGEHAAEAICNLGKDHPAVYSELSKILGEKGIWSTVIELRNVMKEKGAKKQKAGSWII</sequence>
<feature type="repeat" description="PPR" evidence="3">
    <location>
        <begin position="342"/>
        <end position="377"/>
    </location>
</feature>
<dbReference type="PROSITE" id="PS51375">
    <property type="entry name" value="PPR"/>
    <property type="match status" value="4"/>
</dbReference>
<evidence type="ECO:0008006" key="6">
    <source>
        <dbReference type="Google" id="ProtNLM"/>
    </source>
</evidence>
<protein>
    <recommendedName>
        <fullName evidence="6">Pentatricopeptide repeat-containing protein</fullName>
    </recommendedName>
</protein>
<keyword evidence="2" id="KW-0677">Repeat</keyword>
<dbReference type="Pfam" id="PF13041">
    <property type="entry name" value="PPR_2"/>
    <property type="match status" value="1"/>
</dbReference>
<feature type="repeat" description="PPR" evidence="3">
    <location>
        <begin position="49"/>
        <end position="83"/>
    </location>
</feature>
<dbReference type="AlphaFoldDB" id="A0AAD3Y683"/>
<dbReference type="NCBIfam" id="TIGR00756">
    <property type="entry name" value="PPR"/>
    <property type="match status" value="3"/>
</dbReference>
<proteinExistence type="inferred from homology"/>
<dbReference type="EMBL" id="BSYO01000039">
    <property type="protein sequence ID" value="GMH30808.1"/>
    <property type="molecule type" value="Genomic_DNA"/>
</dbReference>
<organism evidence="4 5">
    <name type="scientific">Nepenthes gracilis</name>
    <name type="common">Slender pitcher plant</name>
    <dbReference type="NCBI Taxonomy" id="150966"/>
    <lineage>
        <taxon>Eukaryota</taxon>
        <taxon>Viridiplantae</taxon>
        <taxon>Streptophyta</taxon>
        <taxon>Embryophyta</taxon>
        <taxon>Tracheophyta</taxon>
        <taxon>Spermatophyta</taxon>
        <taxon>Magnoliopsida</taxon>
        <taxon>eudicotyledons</taxon>
        <taxon>Gunneridae</taxon>
        <taxon>Pentapetalae</taxon>
        <taxon>Caryophyllales</taxon>
        <taxon>Nepenthaceae</taxon>
        <taxon>Nepenthes</taxon>
    </lineage>
</organism>
<evidence type="ECO:0000256" key="1">
    <source>
        <dbReference type="ARBA" id="ARBA00006643"/>
    </source>
</evidence>
<evidence type="ECO:0000256" key="3">
    <source>
        <dbReference type="PROSITE-ProRule" id="PRU00708"/>
    </source>
</evidence>
<dbReference type="Proteomes" id="UP001279734">
    <property type="component" value="Unassembled WGS sequence"/>
</dbReference>
<comment type="caution">
    <text evidence="4">The sequence shown here is derived from an EMBL/GenBank/DDBJ whole genome shotgun (WGS) entry which is preliminary data.</text>
</comment>
<feature type="repeat" description="PPR" evidence="3">
    <location>
        <begin position="179"/>
        <end position="213"/>
    </location>
</feature>
<dbReference type="InterPro" id="IPR011990">
    <property type="entry name" value="TPR-like_helical_dom_sf"/>
</dbReference>
<dbReference type="Gene3D" id="1.25.40.10">
    <property type="entry name" value="Tetratricopeptide repeat domain"/>
    <property type="match status" value="4"/>
</dbReference>
<evidence type="ECO:0000313" key="4">
    <source>
        <dbReference type="EMBL" id="GMH30808.1"/>
    </source>
</evidence>